<feature type="non-terminal residue" evidence="2">
    <location>
        <position position="520"/>
    </location>
</feature>
<feature type="domain" description="Cyclic nucleotide-binding" evidence="1">
    <location>
        <begin position="401"/>
        <end position="487"/>
    </location>
</feature>
<dbReference type="InterPro" id="IPR050397">
    <property type="entry name" value="Env_Response_Regulators"/>
</dbReference>
<feature type="non-terminal residue" evidence="2">
    <location>
        <position position="1"/>
    </location>
</feature>
<evidence type="ECO:0000259" key="1">
    <source>
        <dbReference type="PROSITE" id="PS50042"/>
    </source>
</evidence>
<dbReference type="AlphaFoldDB" id="A0A813JLG2"/>
<protein>
    <recommendedName>
        <fullName evidence="1">Cyclic nucleotide-binding domain-containing protein</fullName>
    </recommendedName>
</protein>
<evidence type="ECO:0000313" key="2">
    <source>
        <dbReference type="EMBL" id="CAE8681044.1"/>
    </source>
</evidence>
<dbReference type="InterPro" id="IPR018490">
    <property type="entry name" value="cNMP-bd_dom_sf"/>
</dbReference>
<name>A0A813JLG2_POLGL</name>
<accession>A0A813JLG2</accession>
<feature type="domain" description="Cyclic nucleotide-binding" evidence="1">
    <location>
        <begin position="56"/>
        <end position="125"/>
    </location>
</feature>
<dbReference type="PANTHER" id="PTHR24567:SF74">
    <property type="entry name" value="HTH-TYPE TRANSCRIPTIONAL REGULATOR ARCR"/>
    <property type="match status" value="1"/>
</dbReference>
<sequence>DSEMEEDASQAVAFTSRVIRGAPSESALRACFSSAGFSADDLSADDPRVALLQCEALAGLNADTLRFLIARAKVLTYLPHEMIFEQGRPRDAFLVVRSGQVLVRVDSPQNSGEREGLAAVSGRGSQEDYPLKPGSSAVGLLCVLASIGTHGGCASPEACRLHNSSARAGSDGAVLVALPTAALDEAFDAFPEAMRALAQLLLARLSTVVLETLSSYFGLHREFLVPSSELAVVGADAASLAQMKPAEAILRALCDGGTGSPDSVLGVSVVAASAEILEFEKGEYAIRLHQRPSHLLILLEGELYVEFLSPDVLAGSAPQGNRSGMGSPLQVVPGNMIGELSIFLDKPLPLVYRCGSRCRFAALPRDSVVQLLDMQPRTCCLRILHIVTAKLAPWLHRVDAALDWIRIEGGRSLYHKGDPMRGFFVVLSGRLLVLEESEKHSSAGSDAPPQWRVTGSLARGRLCGEFDCLKGMPSYSRTVRARRDTEVCRVSPALLHLLAMDFPYSVLHFSLKIAEESRSA</sequence>
<dbReference type="EMBL" id="CAJNNW010025921">
    <property type="protein sequence ID" value="CAE8681044.1"/>
    <property type="molecule type" value="Genomic_DNA"/>
</dbReference>
<reference evidence="2" key="1">
    <citation type="submission" date="2021-02" db="EMBL/GenBank/DDBJ databases">
        <authorList>
            <person name="Dougan E. K."/>
            <person name="Rhodes N."/>
            <person name="Thang M."/>
            <person name="Chan C."/>
        </authorList>
    </citation>
    <scope>NUCLEOTIDE SEQUENCE</scope>
</reference>
<dbReference type="Pfam" id="PF00027">
    <property type="entry name" value="cNMP_binding"/>
    <property type="match status" value="1"/>
</dbReference>
<feature type="domain" description="Cyclic nucleotide-binding" evidence="1">
    <location>
        <begin position="279"/>
        <end position="372"/>
    </location>
</feature>
<dbReference type="Gene3D" id="2.60.120.10">
    <property type="entry name" value="Jelly Rolls"/>
    <property type="match status" value="3"/>
</dbReference>
<dbReference type="InterPro" id="IPR000595">
    <property type="entry name" value="cNMP-bd_dom"/>
</dbReference>
<organism evidence="2 3">
    <name type="scientific">Polarella glacialis</name>
    <name type="common">Dinoflagellate</name>
    <dbReference type="NCBI Taxonomy" id="89957"/>
    <lineage>
        <taxon>Eukaryota</taxon>
        <taxon>Sar</taxon>
        <taxon>Alveolata</taxon>
        <taxon>Dinophyceae</taxon>
        <taxon>Suessiales</taxon>
        <taxon>Suessiaceae</taxon>
        <taxon>Polarella</taxon>
    </lineage>
</organism>
<proteinExistence type="predicted"/>
<dbReference type="GO" id="GO:0003700">
    <property type="term" value="F:DNA-binding transcription factor activity"/>
    <property type="evidence" value="ECO:0007669"/>
    <property type="project" value="TreeGrafter"/>
</dbReference>
<gene>
    <name evidence="2" type="ORF">PGLA2088_LOCUS22243</name>
</gene>
<dbReference type="Proteomes" id="UP000626109">
    <property type="component" value="Unassembled WGS sequence"/>
</dbReference>
<dbReference type="SMART" id="SM00100">
    <property type="entry name" value="cNMP"/>
    <property type="match status" value="2"/>
</dbReference>
<dbReference type="CDD" id="cd00038">
    <property type="entry name" value="CAP_ED"/>
    <property type="match status" value="2"/>
</dbReference>
<evidence type="ECO:0000313" key="3">
    <source>
        <dbReference type="Proteomes" id="UP000626109"/>
    </source>
</evidence>
<dbReference type="PANTHER" id="PTHR24567">
    <property type="entry name" value="CRP FAMILY TRANSCRIPTIONAL REGULATORY PROTEIN"/>
    <property type="match status" value="1"/>
</dbReference>
<dbReference type="PROSITE" id="PS50042">
    <property type="entry name" value="CNMP_BINDING_3"/>
    <property type="match status" value="3"/>
</dbReference>
<dbReference type="InterPro" id="IPR014710">
    <property type="entry name" value="RmlC-like_jellyroll"/>
</dbReference>
<dbReference type="GO" id="GO:0005829">
    <property type="term" value="C:cytosol"/>
    <property type="evidence" value="ECO:0007669"/>
    <property type="project" value="TreeGrafter"/>
</dbReference>
<dbReference type="SUPFAM" id="SSF51206">
    <property type="entry name" value="cAMP-binding domain-like"/>
    <property type="match status" value="3"/>
</dbReference>
<comment type="caution">
    <text evidence="2">The sequence shown here is derived from an EMBL/GenBank/DDBJ whole genome shotgun (WGS) entry which is preliminary data.</text>
</comment>